<feature type="transmembrane region" description="Helical" evidence="3">
    <location>
        <begin position="275"/>
        <end position="297"/>
    </location>
</feature>
<organism evidence="5 6">
    <name type="scientific">Phlebiopsis gigantea (strain 11061_1 CR5-6)</name>
    <name type="common">White-rot fungus</name>
    <name type="synonym">Peniophora gigantea</name>
    <dbReference type="NCBI Taxonomy" id="745531"/>
    <lineage>
        <taxon>Eukaryota</taxon>
        <taxon>Fungi</taxon>
        <taxon>Dikarya</taxon>
        <taxon>Basidiomycota</taxon>
        <taxon>Agaricomycotina</taxon>
        <taxon>Agaricomycetes</taxon>
        <taxon>Polyporales</taxon>
        <taxon>Phanerochaetaceae</taxon>
        <taxon>Phlebiopsis</taxon>
    </lineage>
</organism>
<gene>
    <name evidence="5" type="ORF">PHLGIDRAFT_105072</name>
</gene>
<proteinExistence type="inferred from homology"/>
<keyword evidence="3" id="KW-1133">Transmembrane helix</keyword>
<dbReference type="PANTHER" id="PTHR11360:SF177">
    <property type="entry name" value="RIBOFLAVIN TRANSPORTER MCH5"/>
    <property type="match status" value="1"/>
</dbReference>
<dbReference type="SUPFAM" id="SSF103473">
    <property type="entry name" value="MFS general substrate transporter"/>
    <property type="match status" value="1"/>
</dbReference>
<evidence type="ECO:0000256" key="1">
    <source>
        <dbReference type="ARBA" id="ARBA00004141"/>
    </source>
</evidence>
<dbReference type="Proteomes" id="UP000053257">
    <property type="component" value="Unassembled WGS sequence"/>
</dbReference>
<dbReference type="PROSITE" id="PS50850">
    <property type="entry name" value="MFS"/>
    <property type="match status" value="1"/>
</dbReference>
<feature type="transmembrane region" description="Helical" evidence="3">
    <location>
        <begin position="38"/>
        <end position="59"/>
    </location>
</feature>
<dbReference type="InterPro" id="IPR020846">
    <property type="entry name" value="MFS_dom"/>
</dbReference>
<feature type="transmembrane region" description="Helical" evidence="3">
    <location>
        <begin position="132"/>
        <end position="153"/>
    </location>
</feature>
<evidence type="ECO:0000256" key="2">
    <source>
        <dbReference type="ARBA" id="ARBA00006727"/>
    </source>
</evidence>
<evidence type="ECO:0000313" key="6">
    <source>
        <dbReference type="Proteomes" id="UP000053257"/>
    </source>
</evidence>
<feature type="transmembrane region" description="Helical" evidence="3">
    <location>
        <begin position="197"/>
        <end position="220"/>
    </location>
</feature>
<comment type="similarity">
    <text evidence="2">Belongs to the major facilitator superfamily. Monocarboxylate porter (TC 2.A.1.13) family.</text>
</comment>
<feature type="transmembrane region" description="Helical" evidence="3">
    <location>
        <begin position="108"/>
        <end position="126"/>
    </location>
</feature>
<feature type="transmembrane region" description="Helical" evidence="3">
    <location>
        <begin position="331"/>
        <end position="356"/>
    </location>
</feature>
<sequence>MPEKAESLRSLTVRDDWQSYAEEAPKTDSAYPDGGWRAWLTVAGAFLALVCTFGQLSSFGTFQSWYSEHQLQDLPPSTISWIGALQLFIFFFSGGFIGRIFDAYGPRVLMIPGTAILVFSSMVTSICNQYYQYILAQGILFGLGVGMLFYPSLAAISTHFDKYRATALGIAAAGSGVGGVVYPIMLQRLFISCGFGWGVRISGFICLAVCALACCTVTSRPGLARTSGPWFDLSHFRDDKFVLLIAGSVLISLGLFIPNFYIVTYAVDHGVDPSTAFYVLAVLNAGSILGRVAPAVLGDVCGRFNILAPSVFFAGLATLVFWPLAHSTTAVMLYAALYGFFSGAFNALIVPCIAQVSPIAQLGARMGLLYSALAFPSLAGGPAAGALLRAAHGSYIGMIALSGATVVAGSLLYVWARVRIDPRPLARV</sequence>
<evidence type="ECO:0000256" key="3">
    <source>
        <dbReference type="SAM" id="Phobius"/>
    </source>
</evidence>
<dbReference type="AlphaFoldDB" id="A0A0C3RZQ2"/>
<evidence type="ECO:0000259" key="4">
    <source>
        <dbReference type="PROSITE" id="PS50850"/>
    </source>
</evidence>
<dbReference type="EMBL" id="KN840488">
    <property type="protein sequence ID" value="KIP07916.1"/>
    <property type="molecule type" value="Genomic_DNA"/>
</dbReference>
<dbReference type="PANTHER" id="PTHR11360">
    <property type="entry name" value="MONOCARBOXYLATE TRANSPORTER"/>
    <property type="match status" value="1"/>
</dbReference>
<dbReference type="GO" id="GO:0022857">
    <property type="term" value="F:transmembrane transporter activity"/>
    <property type="evidence" value="ECO:0007669"/>
    <property type="project" value="InterPro"/>
</dbReference>
<dbReference type="Gene3D" id="1.20.1250.20">
    <property type="entry name" value="MFS general substrate transporter like domains"/>
    <property type="match status" value="2"/>
</dbReference>
<keyword evidence="3" id="KW-0472">Membrane</keyword>
<feature type="transmembrane region" description="Helical" evidence="3">
    <location>
        <begin position="304"/>
        <end position="325"/>
    </location>
</feature>
<feature type="transmembrane region" description="Helical" evidence="3">
    <location>
        <begin position="241"/>
        <end position="263"/>
    </location>
</feature>
<keyword evidence="3" id="KW-0812">Transmembrane</keyword>
<feature type="transmembrane region" description="Helical" evidence="3">
    <location>
        <begin position="394"/>
        <end position="415"/>
    </location>
</feature>
<feature type="transmembrane region" description="Helical" evidence="3">
    <location>
        <begin position="79"/>
        <end position="101"/>
    </location>
</feature>
<dbReference type="InterPro" id="IPR050327">
    <property type="entry name" value="Proton-linked_MCT"/>
</dbReference>
<feature type="domain" description="Major facilitator superfamily (MFS) profile" evidence="4">
    <location>
        <begin position="240"/>
        <end position="428"/>
    </location>
</feature>
<feature type="transmembrane region" description="Helical" evidence="3">
    <location>
        <begin position="368"/>
        <end position="388"/>
    </location>
</feature>
<keyword evidence="6" id="KW-1185">Reference proteome</keyword>
<dbReference type="GO" id="GO:0016020">
    <property type="term" value="C:membrane"/>
    <property type="evidence" value="ECO:0007669"/>
    <property type="project" value="UniProtKB-SubCell"/>
</dbReference>
<accession>A0A0C3RZQ2</accession>
<dbReference type="Pfam" id="PF07690">
    <property type="entry name" value="MFS_1"/>
    <property type="match status" value="1"/>
</dbReference>
<dbReference type="CDD" id="cd17352">
    <property type="entry name" value="MFS_MCT_SLC16"/>
    <property type="match status" value="1"/>
</dbReference>
<dbReference type="OrthoDB" id="6509908at2759"/>
<dbReference type="InterPro" id="IPR036259">
    <property type="entry name" value="MFS_trans_sf"/>
</dbReference>
<protein>
    <recommendedName>
        <fullName evidence="4">Major facilitator superfamily (MFS) profile domain-containing protein</fullName>
    </recommendedName>
</protein>
<feature type="transmembrane region" description="Helical" evidence="3">
    <location>
        <begin position="165"/>
        <end position="185"/>
    </location>
</feature>
<reference evidence="5 6" key="1">
    <citation type="journal article" date="2014" name="PLoS Genet.">
        <title>Analysis of the Phlebiopsis gigantea genome, transcriptome and secretome provides insight into its pioneer colonization strategies of wood.</title>
        <authorList>
            <person name="Hori C."/>
            <person name="Ishida T."/>
            <person name="Igarashi K."/>
            <person name="Samejima M."/>
            <person name="Suzuki H."/>
            <person name="Master E."/>
            <person name="Ferreira P."/>
            <person name="Ruiz-Duenas F.J."/>
            <person name="Held B."/>
            <person name="Canessa P."/>
            <person name="Larrondo L.F."/>
            <person name="Schmoll M."/>
            <person name="Druzhinina I.S."/>
            <person name="Kubicek C.P."/>
            <person name="Gaskell J.A."/>
            <person name="Kersten P."/>
            <person name="St John F."/>
            <person name="Glasner J."/>
            <person name="Sabat G."/>
            <person name="Splinter BonDurant S."/>
            <person name="Syed K."/>
            <person name="Yadav J."/>
            <person name="Mgbeahuruike A.C."/>
            <person name="Kovalchuk A."/>
            <person name="Asiegbu F.O."/>
            <person name="Lackner G."/>
            <person name="Hoffmeister D."/>
            <person name="Rencoret J."/>
            <person name="Gutierrez A."/>
            <person name="Sun H."/>
            <person name="Lindquist E."/>
            <person name="Barry K."/>
            <person name="Riley R."/>
            <person name="Grigoriev I.V."/>
            <person name="Henrissat B."/>
            <person name="Kues U."/>
            <person name="Berka R.M."/>
            <person name="Martinez A.T."/>
            <person name="Covert S.F."/>
            <person name="Blanchette R.A."/>
            <person name="Cullen D."/>
        </authorList>
    </citation>
    <scope>NUCLEOTIDE SEQUENCE [LARGE SCALE GENOMIC DNA]</scope>
    <source>
        <strain evidence="5 6">11061_1 CR5-6</strain>
    </source>
</reference>
<comment type="subcellular location">
    <subcellularLocation>
        <location evidence="1">Membrane</location>
        <topology evidence="1">Multi-pass membrane protein</topology>
    </subcellularLocation>
</comment>
<evidence type="ECO:0000313" key="5">
    <source>
        <dbReference type="EMBL" id="KIP07916.1"/>
    </source>
</evidence>
<name>A0A0C3RZQ2_PHLG1</name>
<dbReference type="InterPro" id="IPR011701">
    <property type="entry name" value="MFS"/>
</dbReference>
<dbReference type="HOGENOM" id="CLU_001265_1_1_1"/>